<evidence type="ECO:0000313" key="3">
    <source>
        <dbReference type="Proteomes" id="UP000280405"/>
    </source>
</evidence>
<evidence type="ECO:0000256" key="1">
    <source>
        <dbReference type="SAM" id="SignalP"/>
    </source>
</evidence>
<gene>
    <name evidence="2" type="ORF">D7V20_12195</name>
</gene>
<keyword evidence="1" id="KW-0732">Signal</keyword>
<dbReference type="Proteomes" id="UP000280405">
    <property type="component" value="Unassembled WGS sequence"/>
</dbReference>
<dbReference type="OrthoDB" id="6688224at2"/>
<sequence length="139" mass="15479">MKKSLVVFSLLMGFAGVSKAETPSVIQVLQKTPQWGLVQAGTACIEKYRFLPSGEVLIESNQERVSGSYSFITKDNRFELPAVVIGFQTDNQKPDCTGSQENQVGSSTTNFLKQESDQKIYFCIDSFGKNCPVYLRPEH</sequence>
<organism evidence="2 3">
    <name type="scientific">Acinetobacter rongchengensis</name>
    <dbReference type="NCBI Taxonomy" id="2419601"/>
    <lineage>
        <taxon>Bacteria</taxon>
        <taxon>Pseudomonadati</taxon>
        <taxon>Pseudomonadota</taxon>
        <taxon>Gammaproteobacteria</taxon>
        <taxon>Moraxellales</taxon>
        <taxon>Moraxellaceae</taxon>
        <taxon>Acinetobacter</taxon>
    </lineage>
</organism>
<feature type="chain" id="PRO_5017234229" evidence="1">
    <location>
        <begin position="21"/>
        <end position="139"/>
    </location>
</feature>
<keyword evidence="3" id="KW-1185">Reference proteome</keyword>
<dbReference type="EMBL" id="RAXT01000027">
    <property type="protein sequence ID" value="RKG37138.1"/>
    <property type="molecule type" value="Genomic_DNA"/>
</dbReference>
<reference evidence="2 3" key="1">
    <citation type="submission" date="2018-09" db="EMBL/GenBank/DDBJ databases">
        <title>The draft genome of Acinetobacter spp. strains.</title>
        <authorList>
            <person name="Qin J."/>
            <person name="Feng Y."/>
            <person name="Zong Z."/>
        </authorList>
    </citation>
    <scope>NUCLEOTIDE SEQUENCE [LARGE SCALE GENOMIC DNA]</scope>
    <source>
        <strain evidence="2 3">WCHAc060115</strain>
    </source>
</reference>
<dbReference type="RefSeq" id="WP_120384528.1">
    <property type="nucleotide sequence ID" value="NZ_RAXT01000027.1"/>
</dbReference>
<feature type="signal peptide" evidence="1">
    <location>
        <begin position="1"/>
        <end position="20"/>
    </location>
</feature>
<accession>A0A3A8ESE9</accession>
<evidence type="ECO:0000313" key="2">
    <source>
        <dbReference type="EMBL" id="RKG37138.1"/>
    </source>
</evidence>
<name>A0A3A8ESE9_9GAMM</name>
<comment type="caution">
    <text evidence="2">The sequence shown here is derived from an EMBL/GenBank/DDBJ whole genome shotgun (WGS) entry which is preliminary data.</text>
</comment>
<dbReference type="AlphaFoldDB" id="A0A3A8ESE9"/>
<proteinExistence type="predicted"/>
<protein>
    <submittedName>
        <fullName evidence="2">Uncharacterized protein</fullName>
    </submittedName>
</protein>